<dbReference type="InterPro" id="IPR000551">
    <property type="entry name" value="MerR-type_HTH_dom"/>
</dbReference>
<dbReference type="PROSITE" id="PS50937">
    <property type="entry name" value="HTH_MERR_2"/>
    <property type="match status" value="1"/>
</dbReference>
<accession>A0A9D1HKH0</accession>
<protein>
    <submittedName>
        <fullName evidence="2">MerR family transcriptional regulator</fullName>
    </submittedName>
</protein>
<reference evidence="2" key="1">
    <citation type="submission" date="2020-10" db="EMBL/GenBank/DDBJ databases">
        <authorList>
            <person name="Gilroy R."/>
        </authorList>
    </citation>
    <scope>NUCLEOTIDE SEQUENCE</scope>
    <source>
        <strain evidence="2">CHK187-14744</strain>
    </source>
</reference>
<dbReference type="SMART" id="SM00422">
    <property type="entry name" value="HTH_MERR"/>
    <property type="match status" value="1"/>
</dbReference>
<sequence length="117" mass="13752">MTMDEASERYNIPMDVLKEYEAWNLGGSAGKDGQADRFDDSDLEKLSLIVTLRDTGFAAEEIRTYMHLLREGSCTERERMHMLDKKRKDALNEIHAREKQMETLDYLRYEMKKKGLK</sequence>
<dbReference type="Proteomes" id="UP000824164">
    <property type="component" value="Unassembled WGS sequence"/>
</dbReference>
<dbReference type="GO" id="GO:0006355">
    <property type="term" value="P:regulation of DNA-templated transcription"/>
    <property type="evidence" value="ECO:0007669"/>
    <property type="project" value="InterPro"/>
</dbReference>
<dbReference type="EMBL" id="DVLT01000075">
    <property type="protein sequence ID" value="HIU03822.1"/>
    <property type="molecule type" value="Genomic_DNA"/>
</dbReference>
<organism evidence="2 3">
    <name type="scientific">Candidatus Onthocola gallistercoris</name>
    <dbReference type="NCBI Taxonomy" id="2840876"/>
    <lineage>
        <taxon>Bacteria</taxon>
        <taxon>Bacillati</taxon>
        <taxon>Bacillota</taxon>
        <taxon>Bacilli</taxon>
        <taxon>Candidatus Onthocola</taxon>
    </lineage>
</organism>
<dbReference type="InterPro" id="IPR009061">
    <property type="entry name" value="DNA-bd_dom_put_sf"/>
</dbReference>
<evidence type="ECO:0000313" key="2">
    <source>
        <dbReference type="EMBL" id="HIU03822.1"/>
    </source>
</evidence>
<dbReference type="Gene3D" id="1.10.1660.10">
    <property type="match status" value="1"/>
</dbReference>
<evidence type="ECO:0000259" key="1">
    <source>
        <dbReference type="PROSITE" id="PS50937"/>
    </source>
</evidence>
<dbReference type="Pfam" id="PF13411">
    <property type="entry name" value="MerR_1"/>
    <property type="match status" value="1"/>
</dbReference>
<proteinExistence type="predicted"/>
<evidence type="ECO:0000313" key="3">
    <source>
        <dbReference type="Proteomes" id="UP000824164"/>
    </source>
</evidence>
<name>A0A9D1HKH0_9FIRM</name>
<feature type="domain" description="HTH merR-type" evidence="1">
    <location>
        <begin position="1"/>
        <end position="68"/>
    </location>
</feature>
<gene>
    <name evidence="2" type="ORF">IAB63_11290</name>
</gene>
<dbReference type="SUPFAM" id="SSF46955">
    <property type="entry name" value="Putative DNA-binding domain"/>
    <property type="match status" value="1"/>
</dbReference>
<dbReference type="AlphaFoldDB" id="A0A9D1HKH0"/>
<reference evidence="2" key="2">
    <citation type="journal article" date="2021" name="PeerJ">
        <title>Extensive microbial diversity within the chicken gut microbiome revealed by metagenomics and culture.</title>
        <authorList>
            <person name="Gilroy R."/>
            <person name="Ravi A."/>
            <person name="Getino M."/>
            <person name="Pursley I."/>
            <person name="Horton D.L."/>
            <person name="Alikhan N.F."/>
            <person name="Baker D."/>
            <person name="Gharbi K."/>
            <person name="Hall N."/>
            <person name="Watson M."/>
            <person name="Adriaenssens E.M."/>
            <person name="Foster-Nyarko E."/>
            <person name="Jarju S."/>
            <person name="Secka A."/>
            <person name="Antonio M."/>
            <person name="Oren A."/>
            <person name="Chaudhuri R.R."/>
            <person name="La Ragione R."/>
            <person name="Hildebrand F."/>
            <person name="Pallen M.J."/>
        </authorList>
    </citation>
    <scope>NUCLEOTIDE SEQUENCE</scope>
    <source>
        <strain evidence="2">CHK187-14744</strain>
    </source>
</reference>
<dbReference type="GO" id="GO:0003677">
    <property type="term" value="F:DNA binding"/>
    <property type="evidence" value="ECO:0007669"/>
    <property type="project" value="InterPro"/>
</dbReference>
<comment type="caution">
    <text evidence="2">The sequence shown here is derived from an EMBL/GenBank/DDBJ whole genome shotgun (WGS) entry which is preliminary data.</text>
</comment>